<feature type="chain" id="PRO_5020792279" evidence="1">
    <location>
        <begin position="31"/>
        <end position="176"/>
    </location>
</feature>
<dbReference type="EMBL" id="SMAD01000002">
    <property type="protein sequence ID" value="TCS89245.1"/>
    <property type="molecule type" value="Genomic_DNA"/>
</dbReference>
<reference evidence="2 3" key="1">
    <citation type="submission" date="2019-03" db="EMBL/GenBank/DDBJ databases">
        <title>Genomic Encyclopedia of Type Strains, Phase IV (KMG-IV): sequencing the most valuable type-strain genomes for metagenomic binning, comparative biology and taxonomic classification.</title>
        <authorList>
            <person name="Goeker M."/>
        </authorList>
    </citation>
    <scope>NUCLEOTIDE SEQUENCE [LARGE SCALE GENOMIC DNA]</scope>
    <source>
        <strain evidence="2 3">DSM 21100</strain>
    </source>
</reference>
<evidence type="ECO:0000313" key="2">
    <source>
        <dbReference type="EMBL" id="TCS89245.1"/>
    </source>
</evidence>
<keyword evidence="1" id="KW-0732">Signal</keyword>
<dbReference type="InterPro" id="IPR027056">
    <property type="entry name" value="Gluconate_2DH_su3"/>
</dbReference>
<organism evidence="2 3">
    <name type="scientific">Anseongella ginsenosidimutans</name>
    <dbReference type="NCBI Taxonomy" id="496056"/>
    <lineage>
        <taxon>Bacteria</taxon>
        <taxon>Pseudomonadati</taxon>
        <taxon>Bacteroidota</taxon>
        <taxon>Sphingobacteriia</taxon>
        <taxon>Sphingobacteriales</taxon>
        <taxon>Sphingobacteriaceae</taxon>
        <taxon>Anseongella</taxon>
    </lineage>
</organism>
<proteinExistence type="predicted"/>
<dbReference type="AlphaFoldDB" id="A0A4R3KV97"/>
<name>A0A4R3KV97_9SPHI</name>
<comment type="caution">
    <text evidence="2">The sequence shown here is derived from an EMBL/GenBank/DDBJ whole genome shotgun (WGS) entry which is preliminary data.</text>
</comment>
<feature type="signal peptide" evidence="1">
    <location>
        <begin position="1"/>
        <end position="30"/>
    </location>
</feature>
<evidence type="ECO:0000313" key="3">
    <source>
        <dbReference type="Proteomes" id="UP000295807"/>
    </source>
</evidence>
<dbReference type="Proteomes" id="UP000295807">
    <property type="component" value="Unassembled WGS sequence"/>
</dbReference>
<accession>A0A4R3KV97</accession>
<sequence>MKRRTAIRQLVVVAGGLALLPSCLSGPGNAAIKLSNIILSGEQEKTLAEIAGTIIPATDTPGAKELGVHLFVLKMLDDCYEKDAQQKFIKGLGQADQVAKERFGASFTKCKPEQRQELISDIENKASLPAEIFDFYQIMKQKTLQGYLSSEYVMTKQLIYEMAPGRYNGYFPVKAS</sequence>
<protein>
    <submittedName>
        <fullName evidence="2">Gluconate 2-dehydrogenase subunit 3-like protein</fullName>
    </submittedName>
</protein>
<keyword evidence="3" id="KW-1185">Reference proteome</keyword>
<evidence type="ECO:0000256" key="1">
    <source>
        <dbReference type="SAM" id="SignalP"/>
    </source>
</evidence>
<dbReference type="RefSeq" id="WP_132128323.1">
    <property type="nucleotide sequence ID" value="NZ_CP042432.1"/>
</dbReference>
<dbReference type="OrthoDB" id="6385145at2"/>
<gene>
    <name evidence="2" type="ORF">EDD80_102439</name>
</gene>
<dbReference type="Pfam" id="PF13618">
    <property type="entry name" value="Gluconate_2-dh3"/>
    <property type="match status" value="1"/>
</dbReference>